<dbReference type="GO" id="GO:0030490">
    <property type="term" value="P:maturation of SSU-rRNA"/>
    <property type="evidence" value="ECO:0007669"/>
    <property type="project" value="UniProtKB-UniRule"/>
</dbReference>
<comment type="caution">
    <text evidence="4">The sequence shown here is derived from an EMBL/GenBank/DDBJ whole genome shotgun (WGS) entry which is preliminary data.</text>
</comment>
<keyword evidence="2" id="KW-0963">Cytoplasm</keyword>
<dbReference type="Gene3D" id="3.30.300.20">
    <property type="match status" value="1"/>
</dbReference>
<dbReference type="InterPro" id="IPR000238">
    <property type="entry name" value="RbfA"/>
</dbReference>
<comment type="subunit">
    <text evidence="2">Monomer. Binds 30S ribosomal subunits, but not 50S ribosomal subunits or 70S ribosomes.</text>
</comment>
<dbReference type="GO" id="GO:0005829">
    <property type="term" value="C:cytosol"/>
    <property type="evidence" value="ECO:0007669"/>
    <property type="project" value="TreeGrafter"/>
</dbReference>
<accession>A0A8G2CMK4</accession>
<dbReference type="PANTHER" id="PTHR33515:SF1">
    <property type="entry name" value="RIBOSOME-BINDING FACTOR A, CHLOROPLASTIC-RELATED"/>
    <property type="match status" value="1"/>
</dbReference>
<dbReference type="SUPFAM" id="SSF89919">
    <property type="entry name" value="Ribosome-binding factor A, RbfA"/>
    <property type="match status" value="1"/>
</dbReference>
<dbReference type="NCBIfam" id="NF001802">
    <property type="entry name" value="PRK00521.2-5"/>
    <property type="match status" value="1"/>
</dbReference>
<dbReference type="HAMAP" id="MF_00003">
    <property type="entry name" value="RbfA"/>
    <property type="match status" value="1"/>
</dbReference>
<dbReference type="PANTHER" id="PTHR33515">
    <property type="entry name" value="RIBOSOME-BINDING FACTOR A, CHLOROPLASTIC-RELATED"/>
    <property type="match status" value="1"/>
</dbReference>
<reference evidence="4 5" key="1">
    <citation type="submission" date="2017-01" db="EMBL/GenBank/DDBJ databases">
        <authorList>
            <person name="Varghese N."/>
            <person name="Submissions S."/>
        </authorList>
    </citation>
    <scope>NUCLEOTIDE SEQUENCE [LARGE SCALE GENOMIC DNA]</scope>
    <source>
        <strain evidence="4 5">ATCC 35905</strain>
    </source>
</reference>
<dbReference type="InterPro" id="IPR015946">
    <property type="entry name" value="KH_dom-like_a/b"/>
</dbReference>
<dbReference type="InterPro" id="IPR023799">
    <property type="entry name" value="RbfA_dom_sf"/>
</dbReference>
<keyword evidence="1 2" id="KW-0690">Ribosome biogenesis</keyword>
<sequence length="150" mass="16493">MTGAGRGRGRTDRASVAGKVQDGPSQRMRRVAEDIRHRLSAVLARTEFRDPDLIGVHLTVAEVRMSPDLKHATVFVSRLGNVPTDPLLPALKRVGPFLRSAIGQGMRTKFVPNLHFQPDLALDEATRINRLLHSPEVARDLPPAPEPDEA</sequence>
<comment type="function">
    <text evidence="2">One of several proteins that assist in the late maturation steps of the functional core of the 30S ribosomal subunit. Associates with free 30S ribosomal subunits (but not with 30S subunits that are part of 70S ribosomes or polysomes). Required for efficient processing of 16S rRNA. May interact with the 5'-terminal helix region of 16S rRNA.</text>
</comment>
<protein>
    <recommendedName>
        <fullName evidence="2">Ribosome-binding factor A</fullName>
    </recommendedName>
</protein>
<dbReference type="NCBIfam" id="TIGR00082">
    <property type="entry name" value="rbfA"/>
    <property type="match status" value="1"/>
</dbReference>
<evidence type="ECO:0000313" key="5">
    <source>
        <dbReference type="Proteomes" id="UP000186308"/>
    </source>
</evidence>
<dbReference type="GO" id="GO:0043024">
    <property type="term" value="F:ribosomal small subunit binding"/>
    <property type="evidence" value="ECO:0007669"/>
    <property type="project" value="TreeGrafter"/>
</dbReference>
<keyword evidence="5" id="KW-1185">Reference proteome</keyword>
<evidence type="ECO:0000256" key="2">
    <source>
        <dbReference type="HAMAP-Rule" id="MF_00003"/>
    </source>
</evidence>
<proteinExistence type="inferred from homology"/>
<comment type="similarity">
    <text evidence="2">Belongs to the RbfA family.</text>
</comment>
<dbReference type="Pfam" id="PF02033">
    <property type="entry name" value="RBFA"/>
    <property type="match status" value="1"/>
</dbReference>
<dbReference type="EMBL" id="FTNE01000021">
    <property type="protein sequence ID" value="SIR25269.1"/>
    <property type="molecule type" value="Genomic_DNA"/>
</dbReference>
<evidence type="ECO:0000256" key="1">
    <source>
        <dbReference type="ARBA" id="ARBA00022517"/>
    </source>
</evidence>
<feature type="region of interest" description="Disordered" evidence="3">
    <location>
        <begin position="1"/>
        <end position="28"/>
    </location>
</feature>
<comment type="subcellular location">
    <subcellularLocation>
        <location evidence="2">Cytoplasm</location>
    </subcellularLocation>
</comment>
<dbReference type="AlphaFoldDB" id="A0A8G2CMK4"/>
<dbReference type="Proteomes" id="UP000186308">
    <property type="component" value="Unassembled WGS sequence"/>
</dbReference>
<name>A0A8G2CMK4_ACIRU</name>
<organism evidence="4 5">
    <name type="scientific">Acidiphilium rubrum</name>
    <dbReference type="NCBI Taxonomy" id="526"/>
    <lineage>
        <taxon>Bacteria</taxon>
        <taxon>Pseudomonadati</taxon>
        <taxon>Pseudomonadota</taxon>
        <taxon>Alphaproteobacteria</taxon>
        <taxon>Acetobacterales</taxon>
        <taxon>Acidocellaceae</taxon>
        <taxon>Acidiphilium</taxon>
    </lineage>
</organism>
<evidence type="ECO:0000313" key="4">
    <source>
        <dbReference type="EMBL" id="SIR25269.1"/>
    </source>
</evidence>
<evidence type="ECO:0000256" key="3">
    <source>
        <dbReference type="SAM" id="MobiDB-lite"/>
    </source>
</evidence>
<gene>
    <name evidence="2" type="primary">rbfA</name>
    <name evidence="4" type="ORF">SAMN05421828_12149</name>
</gene>